<evidence type="ECO:0000313" key="2">
    <source>
        <dbReference type="Proteomes" id="UP000215244"/>
    </source>
</evidence>
<accession>A0A223V2R8</accession>
<dbReference type="PROSITE" id="PS51257">
    <property type="entry name" value="PROKAR_LIPOPROTEIN"/>
    <property type="match status" value="1"/>
</dbReference>
<dbReference type="AlphaFoldDB" id="A0A223V2R8"/>
<organism evidence="1 2">
    <name type="scientific">Maribacter cobaltidurans</name>
    <dbReference type="NCBI Taxonomy" id="1178778"/>
    <lineage>
        <taxon>Bacteria</taxon>
        <taxon>Pseudomonadati</taxon>
        <taxon>Bacteroidota</taxon>
        <taxon>Flavobacteriia</taxon>
        <taxon>Flavobacteriales</taxon>
        <taxon>Flavobacteriaceae</taxon>
        <taxon>Maribacter</taxon>
    </lineage>
</organism>
<dbReference type="RefSeq" id="WP_094996305.1">
    <property type="nucleotide sequence ID" value="NZ_BMJL01000001.1"/>
</dbReference>
<dbReference type="KEGG" id="marb:CJ263_05325"/>
<keyword evidence="2" id="KW-1185">Reference proteome</keyword>
<dbReference type="Proteomes" id="UP000215244">
    <property type="component" value="Chromosome"/>
</dbReference>
<sequence>MKKPIVILVALIAISCSKNGGGGCVEPSAFDLSPFTSKSQDQALNEQLVLEYLNEAGENVFENNTYDPNEVTVGTNGQYYQDVVDLYNEETKFLIWINGYSEGKNSYTISLSPTSSKVELLTVYTTVTDFNSCSGPIFAIDSVFYNSEIKSLKEISVGLKKLTITQ</sequence>
<protein>
    <submittedName>
        <fullName evidence="1">Uncharacterized protein</fullName>
    </submittedName>
</protein>
<name>A0A223V2R8_9FLAO</name>
<gene>
    <name evidence="1" type="ORF">CJ263_05325</name>
</gene>
<dbReference type="EMBL" id="CP022957">
    <property type="protein sequence ID" value="ASV29681.1"/>
    <property type="molecule type" value="Genomic_DNA"/>
</dbReference>
<reference evidence="1 2" key="1">
    <citation type="submission" date="2017-08" db="EMBL/GenBank/DDBJ databases">
        <title>The complete genome sequence of Maribacter sp. B1, isolated from deep-sea sediment.</title>
        <authorList>
            <person name="Wu Y.-H."/>
            <person name="Cheng H."/>
            <person name="Xu X.-W."/>
        </authorList>
    </citation>
    <scope>NUCLEOTIDE SEQUENCE [LARGE SCALE GENOMIC DNA]</scope>
    <source>
        <strain evidence="1 2">B1</strain>
    </source>
</reference>
<proteinExistence type="predicted"/>
<evidence type="ECO:0000313" key="1">
    <source>
        <dbReference type="EMBL" id="ASV29681.1"/>
    </source>
</evidence>